<evidence type="ECO:0000313" key="2">
    <source>
        <dbReference type="EMBL" id="RRT31692.1"/>
    </source>
</evidence>
<accession>A0A426WYA5</accession>
<gene>
    <name evidence="2" type="ORF">B296_00048377</name>
</gene>
<evidence type="ECO:0000256" key="1">
    <source>
        <dbReference type="SAM" id="MobiDB-lite"/>
    </source>
</evidence>
<evidence type="ECO:0000313" key="3">
    <source>
        <dbReference type="Proteomes" id="UP000287651"/>
    </source>
</evidence>
<dbReference type="Proteomes" id="UP000287651">
    <property type="component" value="Unassembled WGS sequence"/>
</dbReference>
<dbReference type="AlphaFoldDB" id="A0A426WYA5"/>
<feature type="region of interest" description="Disordered" evidence="1">
    <location>
        <begin position="70"/>
        <end position="94"/>
    </location>
</feature>
<organism evidence="2 3">
    <name type="scientific">Ensete ventricosum</name>
    <name type="common">Abyssinian banana</name>
    <name type="synonym">Musa ensete</name>
    <dbReference type="NCBI Taxonomy" id="4639"/>
    <lineage>
        <taxon>Eukaryota</taxon>
        <taxon>Viridiplantae</taxon>
        <taxon>Streptophyta</taxon>
        <taxon>Embryophyta</taxon>
        <taxon>Tracheophyta</taxon>
        <taxon>Spermatophyta</taxon>
        <taxon>Magnoliopsida</taxon>
        <taxon>Liliopsida</taxon>
        <taxon>Zingiberales</taxon>
        <taxon>Musaceae</taxon>
        <taxon>Ensete</taxon>
    </lineage>
</organism>
<dbReference type="EMBL" id="AMZH03036745">
    <property type="protein sequence ID" value="RRT31692.1"/>
    <property type="molecule type" value="Genomic_DNA"/>
</dbReference>
<comment type="caution">
    <text evidence="2">The sequence shown here is derived from an EMBL/GenBank/DDBJ whole genome shotgun (WGS) entry which is preliminary data.</text>
</comment>
<feature type="compositionally biased region" description="Basic and acidic residues" evidence="1">
    <location>
        <begin position="79"/>
        <end position="94"/>
    </location>
</feature>
<proteinExistence type="predicted"/>
<protein>
    <submittedName>
        <fullName evidence="2">Uncharacterized protein</fullName>
    </submittedName>
</protein>
<feature type="region of interest" description="Disordered" evidence="1">
    <location>
        <begin position="1"/>
        <end position="48"/>
    </location>
</feature>
<sequence>MHRVDAVGNSSGVRRKLAEGIGSSSGWRKRVRQKKTETHRKIVGGSRKACRDSDDEMVSRWEFAKRFAEGTGKLTGNTKGDRREEDRRIGRKNARDYRIMREIRAAASSFRRVNRPGGG</sequence>
<reference evidence="2 3" key="1">
    <citation type="journal article" date="2014" name="Agronomy (Basel)">
        <title>A Draft Genome Sequence for Ensete ventricosum, the Drought-Tolerant Tree Against Hunger.</title>
        <authorList>
            <person name="Harrison J."/>
            <person name="Moore K.A."/>
            <person name="Paszkiewicz K."/>
            <person name="Jones T."/>
            <person name="Grant M."/>
            <person name="Ambacheew D."/>
            <person name="Muzemil S."/>
            <person name="Studholme D.J."/>
        </authorList>
    </citation>
    <scope>NUCLEOTIDE SEQUENCE [LARGE SCALE GENOMIC DNA]</scope>
</reference>
<name>A0A426WYA5_ENSVE</name>